<dbReference type="PANTHER" id="PTHR45947">
    <property type="entry name" value="SULFOQUINOVOSYL TRANSFERASE SQD2"/>
    <property type="match status" value="1"/>
</dbReference>
<dbReference type="SUPFAM" id="SSF53756">
    <property type="entry name" value="UDP-Glycosyltransferase/glycogen phosphorylase"/>
    <property type="match status" value="1"/>
</dbReference>
<dbReference type="Pfam" id="PF00534">
    <property type="entry name" value="Glycos_transf_1"/>
    <property type="match status" value="1"/>
</dbReference>
<dbReference type="GO" id="GO:0016757">
    <property type="term" value="F:glycosyltransferase activity"/>
    <property type="evidence" value="ECO:0007669"/>
    <property type="project" value="InterPro"/>
</dbReference>
<dbReference type="RefSeq" id="WP_142815611.1">
    <property type="nucleotide sequence ID" value="NZ_CBCPIK010000009.1"/>
</dbReference>
<dbReference type="InterPro" id="IPR028098">
    <property type="entry name" value="Glyco_trans_4-like_N"/>
</dbReference>
<dbReference type="Gene3D" id="3.40.50.2000">
    <property type="entry name" value="Glycogen Phosphorylase B"/>
    <property type="match status" value="2"/>
</dbReference>
<feature type="domain" description="Glycosyl transferase family 1" evidence="1">
    <location>
        <begin position="221"/>
        <end position="336"/>
    </location>
</feature>
<sequence length="378" mass="42438">MKIMLINTLYSPYKVGGAEVSVQLLAEELVKAGHSVSVLTLHDEKYRRVDQVNGVDVIYLPLRNLYWPFSEERQGKLKRLIWHVIDNYNFAMAKSVAEELSYFRPDVVHTNNIAGFSVAIWRVIKKSGVKLVHTSRDYYLFHPNSTMYSDVGNISPRNTIVKLCSFVKKRASKNVDVYIGISDFIKNFHQDNGFFLNAKSKYIYNSVEKIEFKKTTSSIIRVGFIGRLTKDKGFDAFCHYIANLKAINPGMQGVAAGRFNSGDEQDELKKLAADNGITLLGFVNLSAFLSCVDVVVLPVQWREPFGRVVVECVFADKIVLTNDVGGIAELAVMLPNVYLLKGSALDLSALTHEPVKMATVELFSRPAIAKSYLNVYDD</sequence>
<dbReference type="AlphaFoldDB" id="A0A515CXY2"/>
<evidence type="ECO:0000259" key="2">
    <source>
        <dbReference type="Pfam" id="PF13439"/>
    </source>
</evidence>
<proteinExistence type="predicted"/>
<name>A0A515CXY2_SERLI</name>
<organism evidence="3 4">
    <name type="scientific">Serratia liquefaciens</name>
    <dbReference type="NCBI Taxonomy" id="614"/>
    <lineage>
        <taxon>Bacteria</taxon>
        <taxon>Pseudomonadati</taxon>
        <taxon>Pseudomonadota</taxon>
        <taxon>Gammaproteobacteria</taxon>
        <taxon>Enterobacterales</taxon>
        <taxon>Yersiniaceae</taxon>
        <taxon>Serratia</taxon>
    </lineage>
</organism>
<feature type="domain" description="Glycosyltransferase subfamily 4-like N-terminal" evidence="2">
    <location>
        <begin position="15"/>
        <end position="207"/>
    </location>
</feature>
<keyword evidence="3" id="KW-0808">Transferase</keyword>
<dbReference type="PANTHER" id="PTHR45947:SF3">
    <property type="entry name" value="SULFOQUINOVOSYL TRANSFERASE SQD2"/>
    <property type="match status" value="1"/>
</dbReference>
<dbReference type="CDD" id="cd03823">
    <property type="entry name" value="GT4_ExpE7-like"/>
    <property type="match status" value="1"/>
</dbReference>
<evidence type="ECO:0000313" key="3">
    <source>
        <dbReference type="EMBL" id="QDL33027.1"/>
    </source>
</evidence>
<dbReference type="EMBL" id="CP033893">
    <property type="protein sequence ID" value="QDL33027.1"/>
    <property type="molecule type" value="Genomic_DNA"/>
</dbReference>
<reference evidence="3 4" key="1">
    <citation type="submission" date="2018-11" db="EMBL/GenBank/DDBJ databases">
        <title>The first complete genome of Serratia liquefaciens isolated from metalophyte plant revel distinctness adaptive mechanisms in an extreme habitat.</title>
        <authorList>
            <person name="Caneschi W.L."/>
            <person name="Sanchez A.B."/>
            <person name="Felestrino E.B."/>
            <person name="Assis R.A.B."/>
            <person name="Lemes C.G.C."/>
            <person name="Cordeiro I.F."/>
            <person name="Fonseca N.P."/>
            <person name="Villa M."/>
            <person name="Vieira I.T."/>
            <person name="Moraes L.A."/>
            <person name="Kamino L.H.Y."/>
            <person name="do Carmo F."/>
            <person name="Garcia C.M."/>
            <person name="Almeida N.F."/>
            <person name="Silva R.S."/>
            <person name="Ferro J.A."/>
            <person name="Ferro M.I.T."/>
            <person name="Varani A.M."/>
            <person name="Ferreira R.M."/>
            <person name="dos Santos V.L."/>
            <person name="Silva U.C."/>
            <person name="Setubal J.C."/>
            <person name="Moreira L.M."/>
        </authorList>
    </citation>
    <scope>NUCLEOTIDE SEQUENCE [LARGE SCALE GENOMIC DNA]</scope>
    <source>
        <strain evidence="3 4">FG3</strain>
    </source>
</reference>
<evidence type="ECO:0000313" key="4">
    <source>
        <dbReference type="Proteomes" id="UP000317572"/>
    </source>
</evidence>
<protein>
    <submittedName>
        <fullName evidence="3">Glycosyltransferase</fullName>
    </submittedName>
</protein>
<gene>
    <name evidence="3" type="ORF">EGO53_15005</name>
</gene>
<dbReference type="Pfam" id="PF13439">
    <property type="entry name" value="Glyco_transf_4"/>
    <property type="match status" value="1"/>
</dbReference>
<dbReference type="InterPro" id="IPR050194">
    <property type="entry name" value="Glycosyltransferase_grp1"/>
</dbReference>
<dbReference type="InterPro" id="IPR001296">
    <property type="entry name" value="Glyco_trans_1"/>
</dbReference>
<dbReference type="Proteomes" id="UP000317572">
    <property type="component" value="Chromosome"/>
</dbReference>
<evidence type="ECO:0000259" key="1">
    <source>
        <dbReference type="Pfam" id="PF00534"/>
    </source>
</evidence>
<accession>A0A515CXY2</accession>